<reference evidence="9 10" key="1">
    <citation type="submission" date="2015-01" db="EMBL/GenBank/DDBJ databases">
        <title>Genome sequence of the anaerobic bacterium Geobacter soli GSS01, a dissimilatory Fe(III) reducer from soil.</title>
        <authorList>
            <person name="Yang G."/>
            <person name="Zhou S."/>
        </authorList>
    </citation>
    <scope>NUCLEOTIDE SEQUENCE [LARGE SCALE GENOMIC DNA]</scope>
    <source>
        <strain evidence="9 10">GSS01</strain>
    </source>
</reference>
<dbReference type="GO" id="GO:0006567">
    <property type="term" value="P:L-threonine catabolic process"/>
    <property type="evidence" value="ECO:0007669"/>
    <property type="project" value="InterPro"/>
</dbReference>
<dbReference type="PROSITE" id="PS51671">
    <property type="entry name" value="ACT"/>
    <property type="match status" value="1"/>
</dbReference>
<dbReference type="InterPro" id="IPR005789">
    <property type="entry name" value="Thr_deHydtase_catblc"/>
</dbReference>
<dbReference type="EMBL" id="JXBL01000001">
    <property type="protein sequence ID" value="KIE41177.1"/>
    <property type="molecule type" value="Genomic_DNA"/>
</dbReference>
<dbReference type="InterPro" id="IPR045865">
    <property type="entry name" value="ACT-like_dom_sf"/>
</dbReference>
<evidence type="ECO:0000256" key="5">
    <source>
        <dbReference type="ARBA" id="ARBA00022898"/>
    </source>
</evidence>
<evidence type="ECO:0000256" key="6">
    <source>
        <dbReference type="ARBA" id="ARBA00023239"/>
    </source>
</evidence>
<dbReference type="Gene3D" id="3.40.50.1100">
    <property type="match status" value="2"/>
</dbReference>
<keyword evidence="4" id="KW-0100">Branched-chain amino acid biosynthesis</keyword>
<dbReference type="FunFam" id="3.40.50.1100:FF:000007">
    <property type="entry name" value="L-threonine dehydratase catabolic TdcB"/>
    <property type="match status" value="1"/>
</dbReference>
<evidence type="ECO:0000259" key="8">
    <source>
        <dbReference type="PROSITE" id="PS51671"/>
    </source>
</evidence>
<keyword evidence="4" id="KW-0412">Isoleucine biosynthesis</keyword>
<feature type="domain" description="ACT" evidence="8">
    <location>
        <begin position="327"/>
        <end position="402"/>
    </location>
</feature>
<gene>
    <name evidence="9" type="ORF">SE37_00290</name>
</gene>
<dbReference type="PANTHER" id="PTHR48078">
    <property type="entry name" value="THREONINE DEHYDRATASE, MITOCHONDRIAL-RELATED"/>
    <property type="match status" value="1"/>
</dbReference>
<comment type="catalytic activity">
    <reaction evidence="7">
        <text>L-serine = pyruvate + NH4(+)</text>
        <dbReference type="Rhea" id="RHEA:19169"/>
        <dbReference type="ChEBI" id="CHEBI:15361"/>
        <dbReference type="ChEBI" id="CHEBI:28938"/>
        <dbReference type="ChEBI" id="CHEBI:33384"/>
        <dbReference type="EC" id="4.3.1.17"/>
    </reaction>
</comment>
<dbReference type="PANTHER" id="PTHR48078:SF6">
    <property type="entry name" value="L-THREONINE DEHYDRATASE CATABOLIC TDCB"/>
    <property type="match status" value="1"/>
</dbReference>
<protein>
    <submittedName>
        <fullName evidence="9">Threonine dehydratase</fullName>
        <ecNumber evidence="9">4.3.1.19</ecNumber>
    </submittedName>
</protein>
<organism evidence="9 10">
    <name type="scientific">Geobacter soli</name>
    <dbReference type="NCBI Taxonomy" id="1510391"/>
    <lineage>
        <taxon>Bacteria</taxon>
        <taxon>Pseudomonadati</taxon>
        <taxon>Thermodesulfobacteriota</taxon>
        <taxon>Desulfuromonadia</taxon>
        <taxon>Geobacterales</taxon>
        <taxon>Geobacteraceae</taxon>
        <taxon>Geobacter</taxon>
    </lineage>
</organism>
<dbReference type="SUPFAM" id="SSF53686">
    <property type="entry name" value="Tryptophan synthase beta subunit-like PLP-dependent enzymes"/>
    <property type="match status" value="1"/>
</dbReference>
<dbReference type="Pfam" id="PF00291">
    <property type="entry name" value="PALP"/>
    <property type="match status" value="1"/>
</dbReference>
<name>A0A0C1QKN3_9BACT</name>
<dbReference type="RefSeq" id="WP_039642695.1">
    <property type="nucleotide sequence ID" value="NZ_JXBL01000001.1"/>
</dbReference>
<keyword evidence="4" id="KW-0028">Amino-acid biosynthesis</keyword>
<keyword evidence="10" id="KW-1185">Reference proteome</keyword>
<comment type="pathway">
    <text evidence="2">Amino-acid biosynthesis; L-isoleucine biosynthesis; 2-oxobutanoate from L-threonine: step 1/1.</text>
</comment>
<comment type="cofactor">
    <cofactor evidence="1">
        <name>pyridoxal 5'-phosphate</name>
        <dbReference type="ChEBI" id="CHEBI:597326"/>
    </cofactor>
</comment>
<dbReference type="FunFam" id="3.40.50.1100:FF:000005">
    <property type="entry name" value="Threonine dehydratase catabolic"/>
    <property type="match status" value="1"/>
</dbReference>
<dbReference type="GO" id="GO:0009097">
    <property type="term" value="P:isoleucine biosynthetic process"/>
    <property type="evidence" value="ECO:0007669"/>
    <property type="project" value="UniProtKB-UniPathway"/>
</dbReference>
<evidence type="ECO:0000256" key="7">
    <source>
        <dbReference type="ARBA" id="ARBA00049406"/>
    </source>
</evidence>
<dbReference type="GO" id="GO:0003941">
    <property type="term" value="F:L-serine ammonia-lyase activity"/>
    <property type="evidence" value="ECO:0007669"/>
    <property type="project" value="UniProtKB-EC"/>
</dbReference>
<comment type="similarity">
    <text evidence="3">Belongs to the serine/threonine dehydratase family.</text>
</comment>
<dbReference type="InterPro" id="IPR050147">
    <property type="entry name" value="Ser/Thr_Dehydratase"/>
</dbReference>
<keyword evidence="5" id="KW-0663">Pyridoxal phosphate</keyword>
<dbReference type="EC" id="4.3.1.19" evidence="9"/>
<comment type="caution">
    <text evidence="9">The sequence shown here is derived from an EMBL/GenBank/DDBJ whole genome shotgun (WGS) entry which is preliminary data.</text>
</comment>
<proteinExistence type="inferred from homology"/>
<sequence length="402" mass="43115">MLPYTLIQEADDRLRKRVRRTELIHSHHFSEKLGVPIYFKCENLQRTGAFKIRGALNFMTAQPRDALAKGVITASAGNHAQGVAFSADLLGVPSTVFMPESTPPQKVFATRDYGAEVVLTGRNFDEAYAAAVQAQEERGALFVHPFDDPLVMAGQGTIGLEILQELPDVANILVPIGGGGLIAGIATAIRETHPQVRIIGVETAAAPSAHYSLQKGKIAQVPVTVTLADGIAVKKPGVNTFPIIRDLVDEVVLVEEEEIALAIVALLERTKLLVEGAGAVPLAALLNRRVAELSGKTVCVLSGGNIDVKTISVVVERGLVAAGRYLKLKVELDDLPGALARLATEIAEAKANISIITHDRRSKSLPIGKTEVLIELETRGFEHIQEVISHLQGVGYLVDVLK</sequence>
<dbReference type="SUPFAM" id="SSF55021">
    <property type="entry name" value="ACT-like"/>
    <property type="match status" value="1"/>
</dbReference>
<evidence type="ECO:0000256" key="3">
    <source>
        <dbReference type="ARBA" id="ARBA00010869"/>
    </source>
</evidence>
<dbReference type="GO" id="GO:0006565">
    <property type="term" value="P:L-serine catabolic process"/>
    <property type="evidence" value="ECO:0007669"/>
    <property type="project" value="TreeGrafter"/>
</dbReference>
<dbReference type="InterPro" id="IPR002912">
    <property type="entry name" value="ACT_dom"/>
</dbReference>
<evidence type="ECO:0000256" key="2">
    <source>
        <dbReference type="ARBA" id="ARBA00004810"/>
    </source>
</evidence>
<dbReference type="Proteomes" id="UP000031433">
    <property type="component" value="Unassembled WGS sequence"/>
</dbReference>
<dbReference type="InterPro" id="IPR001926">
    <property type="entry name" value="TrpB-like_PALP"/>
</dbReference>
<dbReference type="CDD" id="cd01562">
    <property type="entry name" value="Thr-dehyd"/>
    <property type="match status" value="1"/>
</dbReference>
<dbReference type="GO" id="GO:0004794">
    <property type="term" value="F:threonine deaminase activity"/>
    <property type="evidence" value="ECO:0007669"/>
    <property type="project" value="UniProtKB-EC"/>
</dbReference>
<dbReference type="Gene3D" id="3.30.70.260">
    <property type="match status" value="1"/>
</dbReference>
<dbReference type="UniPathway" id="UPA00047">
    <property type="reaction ID" value="UER00054"/>
</dbReference>
<dbReference type="AlphaFoldDB" id="A0A0C1QKN3"/>
<evidence type="ECO:0000256" key="4">
    <source>
        <dbReference type="ARBA" id="ARBA00022624"/>
    </source>
</evidence>
<evidence type="ECO:0000256" key="1">
    <source>
        <dbReference type="ARBA" id="ARBA00001933"/>
    </source>
</evidence>
<dbReference type="GO" id="GO:0030170">
    <property type="term" value="F:pyridoxal phosphate binding"/>
    <property type="evidence" value="ECO:0007669"/>
    <property type="project" value="InterPro"/>
</dbReference>
<dbReference type="InterPro" id="IPR036052">
    <property type="entry name" value="TrpB-like_PALP_sf"/>
</dbReference>
<dbReference type="InterPro" id="IPR000634">
    <property type="entry name" value="Ser/Thr_deHydtase_PyrdxlP-BS"/>
</dbReference>
<evidence type="ECO:0000313" key="9">
    <source>
        <dbReference type="EMBL" id="KIE41177.1"/>
    </source>
</evidence>
<dbReference type="PROSITE" id="PS00165">
    <property type="entry name" value="DEHYDRATASE_SER_THR"/>
    <property type="match status" value="1"/>
</dbReference>
<dbReference type="CDD" id="cd04886">
    <property type="entry name" value="ACT_ThrD-II-like"/>
    <property type="match status" value="1"/>
</dbReference>
<keyword evidence="6 9" id="KW-0456">Lyase</keyword>
<accession>A0A0C1QKN3</accession>
<dbReference type="InterPro" id="IPR044561">
    <property type="entry name" value="ACT_ThrD-II-like"/>
</dbReference>
<evidence type="ECO:0000313" key="10">
    <source>
        <dbReference type="Proteomes" id="UP000031433"/>
    </source>
</evidence>
<dbReference type="NCBIfam" id="TIGR01127">
    <property type="entry name" value="ilvA_1Cterm"/>
    <property type="match status" value="1"/>
</dbReference>